<dbReference type="InterPro" id="IPR036960">
    <property type="entry name" value="T-box_sf"/>
</dbReference>
<keyword evidence="4 5" id="KW-0539">Nucleus</keyword>
<accession>A0AAZ1X9T6</accession>
<dbReference type="PANTHER" id="PTHR11267:SF32">
    <property type="entry name" value="MAX GENE-ASSOCIATED PROTEIN"/>
    <property type="match status" value="1"/>
</dbReference>
<feature type="compositionally biased region" description="Low complexity" evidence="6">
    <location>
        <begin position="513"/>
        <end position="524"/>
    </location>
</feature>
<dbReference type="Pfam" id="PF00907">
    <property type="entry name" value="T-box"/>
    <property type="match status" value="1"/>
</dbReference>
<evidence type="ECO:0000256" key="6">
    <source>
        <dbReference type="SAM" id="MobiDB-lite"/>
    </source>
</evidence>
<dbReference type="PANTHER" id="PTHR11267">
    <property type="entry name" value="T-BOX PROTEIN-RELATED"/>
    <property type="match status" value="1"/>
</dbReference>
<dbReference type="PRINTS" id="PR00937">
    <property type="entry name" value="TBOX"/>
</dbReference>
<feature type="region of interest" description="Disordered" evidence="6">
    <location>
        <begin position="1316"/>
        <end position="1349"/>
    </location>
</feature>
<keyword evidence="1" id="KW-0805">Transcription regulation</keyword>
<organism evidence="8 9">
    <name type="scientific">Oreochromis aureus</name>
    <name type="common">Israeli tilapia</name>
    <name type="synonym">Chromis aureus</name>
    <dbReference type="NCBI Taxonomy" id="47969"/>
    <lineage>
        <taxon>Eukaryota</taxon>
        <taxon>Metazoa</taxon>
        <taxon>Chordata</taxon>
        <taxon>Craniata</taxon>
        <taxon>Vertebrata</taxon>
        <taxon>Euteleostomi</taxon>
        <taxon>Actinopterygii</taxon>
        <taxon>Neopterygii</taxon>
        <taxon>Teleostei</taxon>
        <taxon>Neoteleostei</taxon>
        <taxon>Acanthomorphata</taxon>
        <taxon>Ovalentaria</taxon>
        <taxon>Cichlomorphae</taxon>
        <taxon>Cichliformes</taxon>
        <taxon>Cichlidae</taxon>
        <taxon>African cichlids</taxon>
        <taxon>Pseudocrenilabrinae</taxon>
        <taxon>Oreochromini</taxon>
        <taxon>Oreochromis</taxon>
    </lineage>
</organism>
<comment type="subcellular location">
    <subcellularLocation>
        <location evidence="5">Nucleus</location>
    </subcellularLocation>
</comment>
<sequence length="1561" mass="170061">MASKKKQKDMVFHQERATAPATATAASSPPSSWYVTPKSGKASEGGVEQAVRSGAEQKHPTSVKPQSDTLPPENTCRGVTVTLENHSMWNVFFRCGTEMILTEQGSRMFPYCRFRISGLQPSRRYTLMMDVQPLDNSHYRWTGKNWQAAGKGARHAKSQPFAHPESPATGQHWMQSPVSFYRMKLTNNISDRDGNTILHPMHRYLPRLHVVQTDKAAKDIKLSDPGVITFSFSQTEFMAVTAYQNAQFVQLKVDYNPFAKGLKEDGSSSWGGKLKANSRNLFHKEGGVAEQLPVKESLKSLLANHKPRASKAAESKPSVGGDLKDSSTTNKDPPAATAQGQSLGSVSHPAQKLFSELIREAHVSLQRCNLEQLGINHSGSLRAEPINTKNSSLKAKGREAFKDSTSVKAPPRRCEIRGTIKDDGQSLNSLNCNDGVGRGGPACGCAPPEVSQNSSEDLEHRPNPDATTETATKQHKRPARLPLPALALFLRQHSKKTKNKPDSLASAAPPERLSGLASSAASFAHPPWEGTAGAADPSEDLGSVKPDLTTFGCADPLADVVFNVSGQTAAPQQPGPAAAAHLLGPRTDDCSARISESPGPEPRGPDSTQVLPGLNQPFCTFRASLTTSSLPPTAPPPLHRVLCSPNSPQTPPESSTPPLDSPTLKSSLPDPECSSFGYEPMSPASSPEPLPHLPASIALELDSAASEAPDAAGPPEDSQDTEDPSVFKWHTVLPPPESFVDTSFTTFQSPLQTLPEDPDPQSPNASTPAPDPPASFPESEQSLPFPAELSPLALQLPLSPTFSSIDGDGLSPTPSLADLVQFLSTDVDLRMGVEFSNTEAGAVPCLPVTETHEPSQQVHPLPASKPCKRKKKKVRQRRLGKSEVEQEVDDSTYRSMQPNLEEVEEQLFISFTSKEALKLHLADSSDRPAPRPTPDSQRAMIASFQKILLRDLKLMKHRQVIHPVLQEVGLKMNLLDPTLAIDLQYLGVRLPIPPPGTTLPVFSSVSGVSAAFVSRTGKTTDVTQIKGWRAKFTLSETPPTPSACRPEAGLSSEPQKKNLSAFCSDMLDEYLESEGKLIDERAASFSQLPVEPLVYELPTRSTSYVRTLDHVLKKQTADPASSDLISGFIPPSKRPRFKEPKPGRRGERKQKGSKQSKLRPELPAGHAPSATSSQTLSPSRATVPPSGMSRDLAPLESDSELGGGQSEDSSRSRRQPMTRALQKQKVLEDGAVWEGLRRTSITTERAAITLTSLFTQTVSIHWLCRRAPPCLNEFCRLGCVCLSLSRDSRISHCGRPACMFGCSCLKQKVVLLKNLDGSDSSPSSHHGRTKKKRRRRMKMEADSVSQPAERVRTLWRRDPGRSDPEPVRVPEAAPQTHLAVRTRLNMYRSTLKAVPHIYPLPCTCCSVFCPFMEVSSAGEALQALTPSEPPLSPPAEPTPKPSKRLFIRADFKWKSEADRTLVLMELCEAMSQNRLDRPFWIKNFLIHPTGQCVEGSGAERCIQYHVNISRSTLKPRKSTALRRQVGAVSFLCNGAFSFISHKGGRNVSDWLSLSFRDSPAS</sequence>
<dbReference type="SMART" id="SM00425">
    <property type="entry name" value="TBOX"/>
    <property type="match status" value="1"/>
</dbReference>
<feature type="compositionally biased region" description="Basic residues" evidence="6">
    <location>
        <begin position="1325"/>
        <end position="1337"/>
    </location>
</feature>
<dbReference type="GO" id="GO:0005634">
    <property type="term" value="C:nucleus"/>
    <property type="evidence" value="ECO:0007669"/>
    <property type="project" value="UniProtKB-SubCell"/>
</dbReference>
<evidence type="ECO:0000256" key="1">
    <source>
        <dbReference type="ARBA" id="ARBA00023015"/>
    </source>
</evidence>
<dbReference type="Proteomes" id="UP000472276">
    <property type="component" value="Unassembled WGS sequence"/>
</dbReference>
<dbReference type="InterPro" id="IPR008967">
    <property type="entry name" value="p53-like_TF_DNA-bd_sf"/>
</dbReference>
<feature type="region of interest" description="Disordered" evidence="6">
    <location>
        <begin position="1114"/>
        <end position="1223"/>
    </location>
</feature>
<feature type="region of interest" description="Disordered" evidence="6">
    <location>
        <begin position="494"/>
        <end position="543"/>
    </location>
</feature>
<dbReference type="Ensembl" id="ENSOABT00000067818.1">
    <property type="protein sequence ID" value="ENSOABP00000064385.1"/>
    <property type="gene ID" value="ENSOABG00000010903.2"/>
</dbReference>
<dbReference type="Pfam" id="PF16059">
    <property type="entry name" value="MGA_dom"/>
    <property type="match status" value="1"/>
</dbReference>
<dbReference type="GO" id="GO:0001708">
    <property type="term" value="P:cell fate specification"/>
    <property type="evidence" value="ECO:0007669"/>
    <property type="project" value="TreeGrafter"/>
</dbReference>
<feature type="region of interest" description="Disordered" evidence="6">
    <location>
        <begin position="1"/>
        <end position="74"/>
    </location>
</feature>
<comment type="caution">
    <text evidence="5">Lacks conserved residue(s) required for the propagation of feature annotation.</text>
</comment>
<keyword evidence="9" id="KW-1185">Reference proteome</keyword>
<dbReference type="GO" id="GO:0000981">
    <property type="term" value="F:DNA-binding transcription factor activity, RNA polymerase II-specific"/>
    <property type="evidence" value="ECO:0007669"/>
    <property type="project" value="TreeGrafter"/>
</dbReference>
<dbReference type="InterPro" id="IPR046360">
    <property type="entry name" value="T-box_DNA-bd"/>
</dbReference>
<evidence type="ECO:0000256" key="3">
    <source>
        <dbReference type="ARBA" id="ARBA00023163"/>
    </source>
</evidence>
<dbReference type="GO" id="GO:0000978">
    <property type="term" value="F:RNA polymerase II cis-regulatory region sequence-specific DNA binding"/>
    <property type="evidence" value="ECO:0007669"/>
    <property type="project" value="InterPro"/>
</dbReference>
<evidence type="ECO:0000256" key="5">
    <source>
        <dbReference type="PROSITE-ProRule" id="PRU00201"/>
    </source>
</evidence>
<evidence type="ECO:0000313" key="9">
    <source>
        <dbReference type="Proteomes" id="UP000472276"/>
    </source>
</evidence>
<dbReference type="Gene3D" id="2.60.40.820">
    <property type="entry name" value="Transcription factor, T-box"/>
    <property type="match status" value="1"/>
</dbReference>
<dbReference type="CDD" id="cd20195">
    <property type="entry name" value="T-box_MGA-like"/>
    <property type="match status" value="1"/>
</dbReference>
<dbReference type="PROSITE" id="PS50252">
    <property type="entry name" value="TBOX_3"/>
    <property type="match status" value="1"/>
</dbReference>
<name>A0AAZ1X9T6_OREAU</name>
<feature type="compositionally biased region" description="Basic residues" evidence="6">
    <location>
        <begin position="866"/>
        <end position="879"/>
    </location>
</feature>
<reference evidence="8" key="2">
    <citation type="submission" date="2025-08" db="UniProtKB">
        <authorList>
            <consortium name="Ensembl"/>
        </authorList>
    </citation>
    <scope>IDENTIFICATION</scope>
</reference>
<feature type="domain" description="T-box" evidence="7">
    <location>
        <begin position="83"/>
        <end position="264"/>
    </location>
</feature>
<keyword evidence="2 5" id="KW-0238">DNA-binding</keyword>
<feature type="region of interest" description="Disordered" evidence="6">
    <location>
        <begin position="588"/>
        <end position="614"/>
    </location>
</feature>
<evidence type="ECO:0000256" key="2">
    <source>
        <dbReference type="ARBA" id="ARBA00023125"/>
    </source>
</evidence>
<feature type="compositionally biased region" description="Polar residues" evidence="6">
    <location>
        <begin position="740"/>
        <end position="752"/>
    </location>
</feature>
<dbReference type="GO" id="GO:0000785">
    <property type="term" value="C:chromatin"/>
    <property type="evidence" value="ECO:0007669"/>
    <property type="project" value="TreeGrafter"/>
</dbReference>
<feature type="region of interest" description="Disordered" evidence="6">
    <location>
        <begin position="851"/>
        <end position="892"/>
    </location>
</feature>
<feature type="compositionally biased region" description="Polar residues" evidence="6">
    <location>
        <begin position="1169"/>
        <end position="1180"/>
    </location>
</feature>
<evidence type="ECO:0000256" key="4">
    <source>
        <dbReference type="ARBA" id="ARBA00023242"/>
    </source>
</evidence>
<reference evidence="9" key="1">
    <citation type="submission" date="2020-03" db="EMBL/GenBank/DDBJ databases">
        <title>Evolution of repeat sequences and sex chromosomes of tilapia species revealed by chromosome-level genomes.</title>
        <authorList>
            <person name="Xu L."/>
            <person name="Tao W."/>
            <person name="Wang D."/>
            <person name="Zhou Q."/>
        </authorList>
    </citation>
    <scope>NUCLEOTIDE SEQUENCE [LARGE SCALE GENOMIC DNA]</scope>
    <source>
        <strain evidence="9">Israel</strain>
    </source>
</reference>
<dbReference type="InterPro" id="IPR001699">
    <property type="entry name" value="TF_T-box"/>
</dbReference>
<proteinExistence type="predicted"/>
<dbReference type="InterPro" id="IPR032060">
    <property type="entry name" value="MGA_dom"/>
</dbReference>
<protein>
    <recommendedName>
        <fullName evidence="7">T-box domain-containing protein</fullName>
    </recommendedName>
</protein>
<reference evidence="8" key="3">
    <citation type="submission" date="2025-09" db="UniProtKB">
        <authorList>
            <consortium name="Ensembl"/>
        </authorList>
    </citation>
    <scope>IDENTIFICATION</scope>
</reference>
<feature type="compositionally biased region" description="Basic residues" evidence="6">
    <location>
        <begin position="1146"/>
        <end position="1157"/>
    </location>
</feature>
<feature type="compositionally biased region" description="Low complexity" evidence="6">
    <location>
        <begin position="17"/>
        <end position="32"/>
    </location>
</feature>
<feature type="region of interest" description="Disordered" evidence="6">
    <location>
        <begin position="443"/>
        <end position="481"/>
    </location>
</feature>
<feature type="region of interest" description="Disordered" evidence="6">
    <location>
        <begin position="303"/>
        <end position="347"/>
    </location>
</feature>
<keyword evidence="3" id="KW-0804">Transcription</keyword>
<evidence type="ECO:0000259" key="7">
    <source>
        <dbReference type="PROSITE" id="PS50252"/>
    </source>
</evidence>
<dbReference type="SUPFAM" id="SSF49417">
    <property type="entry name" value="p53-like transcription factors"/>
    <property type="match status" value="1"/>
</dbReference>
<evidence type="ECO:0000313" key="8">
    <source>
        <dbReference type="Ensembl" id="ENSOABP00000064385.1"/>
    </source>
</evidence>
<feature type="region of interest" description="Disordered" evidence="6">
    <location>
        <begin position="626"/>
        <end position="788"/>
    </location>
</feature>
<dbReference type="GO" id="GO:0045893">
    <property type="term" value="P:positive regulation of DNA-templated transcription"/>
    <property type="evidence" value="ECO:0007669"/>
    <property type="project" value="InterPro"/>
</dbReference>